<evidence type="ECO:0000259" key="3">
    <source>
        <dbReference type="Pfam" id="PF01364"/>
    </source>
</evidence>
<dbReference type="RefSeq" id="WP_245121376.1">
    <property type="nucleotide sequence ID" value="NZ_CP095061.1"/>
</dbReference>
<evidence type="ECO:0000256" key="1">
    <source>
        <dbReference type="ARBA" id="ARBA00022729"/>
    </source>
</evidence>
<evidence type="ECO:0000313" key="4">
    <source>
        <dbReference type="EMBL" id="UOQ66831.1"/>
    </source>
</evidence>
<dbReference type="NCBIfam" id="NF033707">
    <property type="entry name" value="T9SS_sortase"/>
    <property type="match status" value="1"/>
</dbReference>
<feature type="domain" description="Gingipain" evidence="3">
    <location>
        <begin position="546"/>
        <end position="928"/>
    </location>
</feature>
<protein>
    <submittedName>
        <fullName evidence="4">Type IX secretion system sortase PorU</fullName>
    </submittedName>
</protein>
<feature type="chain" id="PRO_5045188972" evidence="2">
    <location>
        <begin position="22"/>
        <end position="1106"/>
    </location>
</feature>
<proteinExistence type="predicted"/>
<dbReference type="InterPro" id="IPR029030">
    <property type="entry name" value="Caspase-like_dom_sf"/>
</dbReference>
<dbReference type="Gene3D" id="3.40.50.10390">
    <property type="entry name" value="Gingipain r, domain 1"/>
    <property type="match status" value="1"/>
</dbReference>
<dbReference type="Gene3D" id="3.40.50.1460">
    <property type="match status" value="1"/>
</dbReference>
<gene>
    <name evidence="4" type="primary">porU</name>
    <name evidence="4" type="ORF">MUN86_02635</name>
</gene>
<keyword evidence="5" id="KW-1185">Reference proteome</keyword>
<accession>A0ABY4G7G8</accession>
<dbReference type="InterPro" id="IPR029031">
    <property type="entry name" value="Gingipain_N_sf"/>
</dbReference>
<dbReference type="CDD" id="cd02258">
    <property type="entry name" value="Peptidase_C25_N"/>
    <property type="match status" value="1"/>
</dbReference>
<dbReference type="SUPFAM" id="SSF52129">
    <property type="entry name" value="Caspase-like"/>
    <property type="match status" value="1"/>
</dbReference>
<dbReference type="Proteomes" id="UP000830401">
    <property type="component" value="Chromosome"/>
</dbReference>
<name>A0ABY4G7G8_9BACT</name>
<evidence type="ECO:0000256" key="2">
    <source>
        <dbReference type="SAM" id="SignalP"/>
    </source>
</evidence>
<dbReference type="InterPro" id="IPR001769">
    <property type="entry name" value="Gingipain"/>
</dbReference>
<evidence type="ECO:0000313" key="5">
    <source>
        <dbReference type="Proteomes" id="UP000830401"/>
    </source>
</evidence>
<feature type="signal peptide" evidence="2">
    <location>
        <begin position="1"/>
        <end position="21"/>
    </location>
</feature>
<sequence>MRYFTLLVISCCLLLGFSAQAQDGRRSAVVRLRWQGYDEVPGSDYRLRKVPSFSGAQYRTGSLFSHYILNVPGPVSEGELRNAVYEPFSAADIAIFKFASLPLVTTLTVAEGTQQGQTVSIVTIPAVRRSAQSGQYEKLVTAEYSYLPGTPTARRVQQITHATTSVLASGNWYKIGVPKSGIFKLDYDFLRTLFGNDLTSVDPSRLQVYGNATGLLPQPISTPRPDDLVENAVYFSGNTNTTLENNEYFLFYARGPHTWEREPNTQRFRHIQNIYSDTAYYFVTVAAPPRTGRRVQAAPAVGAANAPAISQYTEREFYEKEKVNLAKSGRQWLGDGLLNGTSQTFSFSKITDLVPGSTVQVTASLAGSSLNGQAFQLTLNNNQLGTVPLSGVPSYRRDYPEYANTSINNFSAMASASSTPLRIGLTYTGSDAADTGYLDYLEVNAIKPLQLSGSAIEFRSFANLQAGRISQFNIANSTGALVWDVTNPRRAKSYTITATGSFIAPTDSLREFVAFTPTGTFDKPTTFGRVANQNLHASLNSNVDLVIVTHPLFLQEAERLAAHRRAHDNLKVEVATTTQVYNEFGSGGQDISAIRDMMKMVYDRRSSPNKQQYLLLFGDASYDYKSPGISAQNFVPTYESRESFSPIRGRDNQLGPQTFCSDDYYALLDENEGEWAENGGRIELMDISVGRLPVRIPRGQSVTAQASRVVQKLIDYDSKAAPLGNWRNNVTFVTDDGDDGSHIRQAEVLLQEANAKLQAFNIRKIYLAMYQQINGASGERSPDAELAIDNSFEKGSLIINYNGHGGPTSLADERILTNASVLRLLNKNKLTFMVTGTCDFSYYDDPLRDSAGEQALTDTDGGAIGLYTTTRLVFADKSQPSFFLDSILSVRSGAVTRIGQAVVYAKNNVAGDVLSRNYVLLGDPSSRLARPKLAMTLDAVNGQPVTATSADTLKALSTIRLSGSVRNGSSTSAAVDTDFSGTAQIVVYEKPIDITLEEYKKPNSSELQPIQIQENIIYSGQATVKAGRFSLQFVVPRDINYNAGLGKVSLYAKDTVRITDAHGYRAVPIGGASSSVNQDTIPQESLYTWTTRLLCMVELQLQTRPC</sequence>
<dbReference type="EMBL" id="CP095061">
    <property type="protein sequence ID" value="UOQ66831.1"/>
    <property type="molecule type" value="Genomic_DNA"/>
</dbReference>
<dbReference type="Pfam" id="PF01364">
    <property type="entry name" value="Peptidase_C25"/>
    <property type="match status" value="1"/>
</dbReference>
<reference evidence="4" key="1">
    <citation type="submission" date="2022-04" db="EMBL/GenBank/DDBJ databases">
        <title>Hymenobacter sp. isolated from the air.</title>
        <authorList>
            <person name="Won M."/>
            <person name="Lee C.-M."/>
            <person name="Woen H.-Y."/>
            <person name="Kwon S.-W."/>
        </authorList>
    </citation>
    <scope>NUCLEOTIDE SEQUENCE</scope>
    <source>
        <strain evidence="4">5420S-77</strain>
    </source>
</reference>
<organism evidence="4 5">
    <name type="scientific">Hymenobacter volaticus</name>
    <dbReference type="NCBI Taxonomy" id="2932254"/>
    <lineage>
        <taxon>Bacteria</taxon>
        <taxon>Pseudomonadati</taxon>
        <taxon>Bacteroidota</taxon>
        <taxon>Cytophagia</taxon>
        <taxon>Cytophagales</taxon>
        <taxon>Hymenobacteraceae</taxon>
        <taxon>Hymenobacter</taxon>
    </lineage>
</organism>
<keyword evidence="1 2" id="KW-0732">Signal</keyword>